<reference evidence="5" key="1">
    <citation type="submission" date="2020-11" db="EMBL/GenBank/DDBJ databases">
        <authorList>
            <person name="Tran Van P."/>
        </authorList>
    </citation>
    <scope>NUCLEOTIDE SEQUENCE</scope>
</reference>
<dbReference type="InterPro" id="IPR047171">
    <property type="entry name" value="BAZ1A"/>
</dbReference>
<dbReference type="SUPFAM" id="SSF47370">
    <property type="entry name" value="Bromodomain"/>
    <property type="match status" value="2"/>
</dbReference>
<evidence type="ECO:0000256" key="2">
    <source>
        <dbReference type="PROSITE-ProRule" id="PRU00035"/>
    </source>
</evidence>
<dbReference type="GO" id="GO:0003677">
    <property type="term" value="F:DNA binding"/>
    <property type="evidence" value="ECO:0007669"/>
    <property type="project" value="TreeGrafter"/>
</dbReference>
<dbReference type="SMART" id="SM00297">
    <property type="entry name" value="BROMO"/>
    <property type="match status" value="1"/>
</dbReference>
<gene>
    <name evidence="5" type="ORF">TCMB3V08_LOCUS11569</name>
</gene>
<sequence>MSSREVGQQTTNMTKETYVLVNVIPVSRFIVQAVCCSQSQGLLSKLCVAHTLKVYCPSCVLLTVSRFMVQAVCCSQSRGLLSELCVAHSLKVYGPSCVLLTVSRFMVQALCCSDDGAINDEDEDYEDEEMQPSRRSHRRSQVLDQSLPLDNAILQDLLMELIHHKDAWPFLRPVQKAQVPDYHLIIKRPMDFGRIKNKLNMLVYVHNSEFIADTLLVFENCQMYNQSEAEEYKYVPYCGLFLTPRYTLLVFENCQMYNQSEAEEYKAGARMSRFFRKRCRQLGLQIPEEATRPPAKKPRPSS</sequence>
<evidence type="ECO:0000313" key="5">
    <source>
        <dbReference type="EMBL" id="CAD7579033.1"/>
    </source>
</evidence>
<name>A0A7R9JGW3_TIMCA</name>
<dbReference type="PRINTS" id="PR00503">
    <property type="entry name" value="BROMODOMAIN"/>
</dbReference>
<evidence type="ECO:0000259" key="4">
    <source>
        <dbReference type="PROSITE" id="PS50014"/>
    </source>
</evidence>
<accession>A0A7R9JGW3</accession>
<dbReference type="GO" id="GO:0006338">
    <property type="term" value="P:chromatin remodeling"/>
    <property type="evidence" value="ECO:0007669"/>
    <property type="project" value="InterPro"/>
</dbReference>
<dbReference type="InterPro" id="IPR036427">
    <property type="entry name" value="Bromodomain-like_sf"/>
</dbReference>
<dbReference type="AlphaFoldDB" id="A0A7R9JGW3"/>
<protein>
    <submittedName>
        <fullName evidence="5">(California timema) hypothetical protein</fullName>
    </submittedName>
</protein>
<evidence type="ECO:0000256" key="3">
    <source>
        <dbReference type="SAM" id="MobiDB-lite"/>
    </source>
</evidence>
<dbReference type="GO" id="GO:0008623">
    <property type="term" value="C:CHRAC"/>
    <property type="evidence" value="ECO:0007669"/>
    <property type="project" value="TreeGrafter"/>
</dbReference>
<dbReference type="PROSITE" id="PS50014">
    <property type="entry name" value="BROMODOMAIN_2"/>
    <property type="match status" value="1"/>
</dbReference>
<dbReference type="Pfam" id="PF00439">
    <property type="entry name" value="Bromodomain"/>
    <property type="match status" value="1"/>
</dbReference>
<dbReference type="InterPro" id="IPR001487">
    <property type="entry name" value="Bromodomain"/>
</dbReference>
<dbReference type="GO" id="GO:0000228">
    <property type="term" value="C:nuclear chromosome"/>
    <property type="evidence" value="ECO:0007669"/>
    <property type="project" value="TreeGrafter"/>
</dbReference>
<feature type="region of interest" description="Disordered" evidence="3">
    <location>
        <begin position="122"/>
        <end position="141"/>
    </location>
</feature>
<dbReference type="PANTHER" id="PTHR46510">
    <property type="entry name" value="BROMODOMAIN ADJACENT TO ZINC FINGER DOMAIN PROTEIN 1A"/>
    <property type="match status" value="1"/>
</dbReference>
<dbReference type="GO" id="GO:0006355">
    <property type="term" value="P:regulation of DNA-templated transcription"/>
    <property type="evidence" value="ECO:0007669"/>
    <property type="project" value="TreeGrafter"/>
</dbReference>
<keyword evidence="1 2" id="KW-0103">Bromodomain</keyword>
<evidence type="ECO:0000256" key="1">
    <source>
        <dbReference type="ARBA" id="ARBA00023117"/>
    </source>
</evidence>
<dbReference type="EMBL" id="OE189575">
    <property type="protein sequence ID" value="CAD7579033.1"/>
    <property type="molecule type" value="Genomic_DNA"/>
</dbReference>
<dbReference type="GO" id="GO:0031445">
    <property type="term" value="P:regulation of heterochromatin formation"/>
    <property type="evidence" value="ECO:0007669"/>
    <property type="project" value="TreeGrafter"/>
</dbReference>
<dbReference type="Gene3D" id="1.20.920.10">
    <property type="entry name" value="Bromodomain-like"/>
    <property type="match status" value="2"/>
</dbReference>
<dbReference type="GO" id="GO:0045740">
    <property type="term" value="P:positive regulation of DNA replication"/>
    <property type="evidence" value="ECO:0007669"/>
    <property type="project" value="TreeGrafter"/>
</dbReference>
<feature type="domain" description="Bromo" evidence="4">
    <location>
        <begin position="162"/>
        <end position="232"/>
    </location>
</feature>
<proteinExistence type="predicted"/>
<organism evidence="5">
    <name type="scientific">Timema californicum</name>
    <name type="common">California timema</name>
    <name type="synonym">Walking stick</name>
    <dbReference type="NCBI Taxonomy" id="61474"/>
    <lineage>
        <taxon>Eukaryota</taxon>
        <taxon>Metazoa</taxon>
        <taxon>Ecdysozoa</taxon>
        <taxon>Arthropoda</taxon>
        <taxon>Hexapoda</taxon>
        <taxon>Insecta</taxon>
        <taxon>Pterygota</taxon>
        <taxon>Neoptera</taxon>
        <taxon>Polyneoptera</taxon>
        <taxon>Phasmatodea</taxon>
        <taxon>Timematodea</taxon>
        <taxon>Timematoidea</taxon>
        <taxon>Timematidae</taxon>
        <taxon>Timema</taxon>
    </lineage>
</organism>
<dbReference type="PANTHER" id="PTHR46510:SF1">
    <property type="entry name" value="BROMODOMAIN ADJACENT TO ZINC FINGER DOMAIN PROTEIN 1A"/>
    <property type="match status" value="1"/>
</dbReference>